<sequence>MNRPQTEVFLNELAQGLLPTEQGVAWFESLPDDEQSTTLHLLAQFCFQAHPTDEEALESIRRSGLRPTHTPAVLLVRGRIEDQVGKIALLAPQHERRKAFRLLIALLAVADGRRRERCRADGCGHHWHQLTADRETSAGRQQGSGDGA</sequence>
<proteinExistence type="predicted"/>
<evidence type="ECO:0000313" key="1">
    <source>
        <dbReference type="EMBL" id="MEJ8658160.1"/>
    </source>
</evidence>
<protein>
    <submittedName>
        <fullName evidence="1">DUF5958 family protein</fullName>
    </submittedName>
</protein>
<gene>
    <name evidence="1" type="ORF">WKI58_16750</name>
</gene>
<dbReference type="Proteomes" id="UP001375539">
    <property type="component" value="Unassembled WGS sequence"/>
</dbReference>
<dbReference type="EMBL" id="JBBKAI010000002">
    <property type="protein sequence ID" value="MEJ8658160.1"/>
    <property type="molecule type" value="Genomic_DNA"/>
</dbReference>
<keyword evidence="2" id="KW-1185">Reference proteome</keyword>
<organism evidence="1 2">
    <name type="scientific">Streptomyces pratisoli</name>
    <dbReference type="NCBI Taxonomy" id="3139917"/>
    <lineage>
        <taxon>Bacteria</taxon>
        <taxon>Bacillati</taxon>
        <taxon>Actinomycetota</taxon>
        <taxon>Actinomycetes</taxon>
        <taxon>Kitasatosporales</taxon>
        <taxon>Streptomycetaceae</taxon>
        <taxon>Streptomyces</taxon>
    </lineage>
</organism>
<accession>A0ACC6QIS5</accession>
<name>A0ACC6QIS5_9ACTN</name>
<evidence type="ECO:0000313" key="2">
    <source>
        <dbReference type="Proteomes" id="UP001375539"/>
    </source>
</evidence>
<reference evidence="1" key="1">
    <citation type="submission" date="2024-03" db="EMBL/GenBank/DDBJ databases">
        <title>Novel Streptomyces species of biotechnological and ecological value are a feature of Machair soil.</title>
        <authorList>
            <person name="Prole J.R."/>
            <person name="Goodfellow M."/>
            <person name="Allenby N."/>
            <person name="Ward A.C."/>
        </authorList>
    </citation>
    <scope>NUCLEOTIDE SEQUENCE</scope>
    <source>
        <strain evidence="1">MS1.AVA.4</strain>
    </source>
</reference>
<comment type="caution">
    <text evidence="1">The sequence shown here is derived from an EMBL/GenBank/DDBJ whole genome shotgun (WGS) entry which is preliminary data.</text>
</comment>